<feature type="compositionally biased region" description="Polar residues" evidence="2">
    <location>
        <begin position="160"/>
        <end position="173"/>
    </location>
</feature>
<feature type="coiled-coil region" evidence="1">
    <location>
        <begin position="332"/>
        <end position="377"/>
    </location>
</feature>
<name>G9MXC3_HYPVG</name>
<feature type="region of interest" description="Disordered" evidence="2">
    <location>
        <begin position="160"/>
        <end position="292"/>
    </location>
</feature>
<dbReference type="EMBL" id="ABDF02000077">
    <property type="protein sequence ID" value="EHK20821.1"/>
    <property type="molecule type" value="Genomic_DNA"/>
</dbReference>
<dbReference type="GeneID" id="25797262"/>
<dbReference type="OrthoDB" id="4896814at2759"/>
<organism evidence="3 4">
    <name type="scientific">Hypocrea virens (strain Gv29-8 / FGSC 10586)</name>
    <name type="common">Gliocladium virens</name>
    <name type="synonym">Trichoderma virens</name>
    <dbReference type="NCBI Taxonomy" id="413071"/>
    <lineage>
        <taxon>Eukaryota</taxon>
        <taxon>Fungi</taxon>
        <taxon>Dikarya</taxon>
        <taxon>Ascomycota</taxon>
        <taxon>Pezizomycotina</taxon>
        <taxon>Sordariomycetes</taxon>
        <taxon>Hypocreomycetidae</taxon>
        <taxon>Hypocreales</taxon>
        <taxon>Hypocreaceae</taxon>
        <taxon>Trichoderma</taxon>
    </lineage>
</organism>
<dbReference type="OMA" id="QTYWKQA"/>
<protein>
    <submittedName>
        <fullName evidence="3">Uncharacterized protein</fullName>
    </submittedName>
</protein>
<gene>
    <name evidence="3" type="ORF">TRIVIDRAFT_69642</name>
</gene>
<feature type="compositionally biased region" description="Polar residues" evidence="2">
    <location>
        <begin position="223"/>
        <end position="254"/>
    </location>
</feature>
<comment type="caution">
    <text evidence="3">The sequence shown here is derived from an EMBL/GenBank/DDBJ whole genome shotgun (WGS) entry which is preliminary data.</text>
</comment>
<dbReference type="HOGENOM" id="CLU_058078_0_0_1"/>
<reference evidence="3 4" key="1">
    <citation type="journal article" date="2011" name="Genome Biol.">
        <title>Comparative genome sequence analysis underscores mycoparasitism as the ancestral life style of Trichoderma.</title>
        <authorList>
            <person name="Kubicek C.P."/>
            <person name="Herrera-Estrella A."/>
            <person name="Seidl-Seiboth V."/>
            <person name="Martinez D.A."/>
            <person name="Druzhinina I.S."/>
            <person name="Thon M."/>
            <person name="Zeilinger S."/>
            <person name="Casas-Flores S."/>
            <person name="Horwitz B.A."/>
            <person name="Mukherjee P.K."/>
            <person name="Mukherjee M."/>
            <person name="Kredics L."/>
            <person name="Alcaraz L.D."/>
            <person name="Aerts A."/>
            <person name="Antal Z."/>
            <person name="Atanasova L."/>
            <person name="Cervantes-Badillo M.G."/>
            <person name="Challacombe J."/>
            <person name="Chertkov O."/>
            <person name="McCluskey K."/>
            <person name="Coulpier F."/>
            <person name="Deshpande N."/>
            <person name="von Doehren H."/>
            <person name="Ebbole D.J."/>
            <person name="Esquivel-Naranjo E.U."/>
            <person name="Fekete E."/>
            <person name="Flipphi M."/>
            <person name="Glaser F."/>
            <person name="Gomez-Rodriguez E.Y."/>
            <person name="Gruber S."/>
            <person name="Han C."/>
            <person name="Henrissat B."/>
            <person name="Hermosa R."/>
            <person name="Hernandez-Onate M."/>
            <person name="Karaffa L."/>
            <person name="Kosti I."/>
            <person name="Le Crom S."/>
            <person name="Lindquist E."/>
            <person name="Lucas S."/>
            <person name="Luebeck M."/>
            <person name="Luebeck P.S."/>
            <person name="Margeot A."/>
            <person name="Metz B."/>
            <person name="Misra M."/>
            <person name="Nevalainen H."/>
            <person name="Omann M."/>
            <person name="Packer N."/>
            <person name="Perrone G."/>
            <person name="Uresti-Rivera E.E."/>
            <person name="Salamov A."/>
            <person name="Schmoll M."/>
            <person name="Seiboth B."/>
            <person name="Shapiro H."/>
            <person name="Sukno S."/>
            <person name="Tamayo-Ramos J.A."/>
            <person name="Tisch D."/>
            <person name="Wiest A."/>
            <person name="Wilkinson H.H."/>
            <person name="Zhang M."/>
            <person name="Coutinho P.M."/>
            <person name="Kenerley C.M."/>
            <person name="Monte E."/>
            <person name="Baker S.E."/>
            <person name="Grigoriev I.V."/>
        </authorList>
    </citation>
    <scope>NUCLEOTIDE SEQUENCE [LARGE SCALE GENOMIC DNA]</scope>
    <source>
        <strain evidence="4">Gv29-8 / FGSC 10586</strain>
    </source>
</reference>
<dbReference type="Proteomes" id="UP000007115">
    <property type="component" value="Unassembled WGS sequence"/>
</dbReference>
<proteinExistence type="predicted"/>
<evidence type="ECO:0000313" key="3">
    <source>
        <dbReference type="EMBL" id="EHK20821.1"/>
    </source>
</evidence>
<feature type="compositionally biased region" description="Basic and acidic residues" evidence="2">
    <location>
        <begin position="210"/>
        <end position="222"/>
    </location>
</feature>
<keyword evidence="4" id="KW-1185">Reference proteome</keyword>
<evidence type="ECO:0000256" key="2">
    <source>
        <dbReference type="SAM" id="MobiDB-lite"/>
    </source>
</evidence>
<keyword evidence="1" id="KW-0175">Coiled coil</keyword>
<sequence>MTSWMKSMPPRMEIADLDIQESDPRYPDAVKCVQTYWKQAIHMTYDQRKRYLGFLDTRSKVDYLSKTPGVTSHILYTSARNYLGEIPTKNIRWADYLFLTSLYKRLPDDYLEAVAARYSTTTIWDYTEEYRDYYPEPTLSSQDSTTESTKISDPLKIDLTQNEEMPNKQQNISVGHKDNGVPIESIQKQSATSTQRKELLFGTTTAIQKQDTDTNKKNDNETRASTSQQQANPSNQKQTIILPRTTSDQQQDATPTRKKENETPSSVSQNENTTATGTRFPPEALASTEPMVPETWNIDNVVGILSLQNKKRLCPAPESSSKRARLDGDEILEKVNQQAEIIQQAMDKLQCNQDIKLQEVREAVEQNRQALESMQSELRQFMSAVASTLRHIQERLDE</sequence>
<dbReference type="RefSeq" id="XP_013955016.1">
    <property type="nucleotide sequence ID" value="XM_014099541.1"/>
</dbReference>
<dbReference type="InParanoid" id="G9MXC3"/>
<dbReference type="VEuPathDB" id="FungiDB:TRIVIDRAFT_69642"/>
<feature type="compositionally biased region" description="Polar residues" evidence="2">
    <location>
        <begin position="263"/>
        <end position="277"/>
    </location>
</feature>
<evidence type="ECO:0000313" key="4">
    <source>
        <dbReference type="Proteomes" id="UP000007115"/>
    </source>
</evidence>
<dbReference type="eggNOG" id="ENOG502R7YR">
    <property type="taxonomic scope" value="Eukaryota"/>
</dbReference>
<dbReference type="AlphaFoldDB" id="G9MXC3"/>
<accession>G9MXC3</accession>
<evidence type="ECO:0000256" key="1">
    <source>
        <dbReference type="SAM" id="Coils"/>
    </source>
</evidence>
<dbReference type="Gene3D" id="1.20.5.300">
    <property type="match status" value="1"/>
</dbReference>